<evidence type="ECO:0000313" key="3">
    <source>
        <dbReference type="Proteomes" id="UP000821866"/>
    </source>
</evidence>
<comment type="caution">
    <text evidence="2">The sequence shown here is derived from an EMBL/GenBank/DDBJ whole genome shotgun (WGS) entry which is preliminary data.</text>
</comment>
<feature type="region of interest" description="Disordered" evidence="1">
    <location>
        <begin position="190"/>
        <end position="228"/>
    </location>
</feature>
<gene>
    <name evidence="2" type="ORF">HPB51_001815</name>
</gene>
<accession>A0A9J6EWG8</accession>
<dbReference type="EMBL" id="JABSTU010000001">
    <property type="protein sequence ID" value="KAH8038551.1"/>
    <property type="molecule type" value="Genomic_DNA"/>
</dbReference>
<evidence type="ECO:0000313" key="2">
    <source>
        <dbReference type="EMBL" id="KAH8038551.1"/>
    </source>
</evidence>
<feature type="compositionally biased region" description="Basic residues" evidence="1">
    <location>
        <begin position="438"/>
        <end position="453"/>
    </location>
</feature>
<feature type="compositionally biased region" description="Basic and acidic residues" evidence="1">
    <location>
        <begin position="363"/>
        <end position="382"/>
    </location>
</feature>
<organism evidence="2 3">
    <name type="scientific">Rhipicephalus microplus</name>
    <name type="common">Cattle tick</name>
    <name type="synonym">Boophilus microplus</name>
    <dbReference type="NCBI Taxonomy" id="6941"/>
    <lineage>
        <taxon>Eukaryota</taxon>
        <taxon>Metazoa</taxon>
        <taxon>Ecdysozoa</taxon>
        <taxon>Arthropoda</taxon>
        <taxon>Chelicerata</taxon>
        <taxon>Arachnida</taxon>
        <taxon>Acari</taxon>
        <taxon>Parasitiformes</taxon>
        <taxon>Ixodida</taxon>
        <taxon>Ixodoidea</taxon>
        <taxon>Ixodidae</taxon>
        <taxon>Rhipicephalinae</taxon>
        <taxon>Rhipicephalus</taxon>
        <taxon>Boophilus</taxon>
    </lineage>
</organism>
<feature type="region of interest" description="Disordered" evidence="1">
    <location>
        <begin position="115"/>
        <end position="167"/>
    </location>
</feature>
<feature type="compositionally biased region" description="Polar residues" evidence="1">
    <location>
        <begin position="9"/>
        <end position="19"/>
    </location>
</feature>
<feature type="region of interest" description="Disordered" evidence="1">
    <location>
        <begin position="643"/>
        <end position="702"/>
    </location>
</feature>
<reference evidence="2" key="2">
    <citation type="submission" date="2021-09" db="EMBL/GenBank/DDBJ databases">
        <authorList>
            <person name="Jia N."/>
            <person name="Wang J."/>
            <person name="Shi W."/>
            <person name="Du L."/>
            <person name="Sun Y."/>
            <person name="Zhan W."/>
            <person name="Jiang J."/>
            <person name="Wang Q."/>
            <person name="Zhang B."/>
            <person name="Ji P."/>
            <person name="Sakyi L.B."/>
            <person name="Cui X."/>
            <person name="Yuan T."/>
            <person name="Jiang B."/>
            <person name="Yang W."/>
            <person name="Lam T.T.-Y."/>
            <person name="Chang Q."/>
            <person name="Ding S."/>
            <person name="Wang X."/>
            <person name="Zhu J."/>
            <person name="Ruan X."/>
            <person name="Zhao L."/>
            <person name="Wei J."/>
            <person name="Que T."/>
            <person name="Du C."/>
            <person name="Cheng J."/>
            <person name="Dai P."/>
            <person name="Han X."/>
            <person name="Huang E."/>
            <person name="Gao Y."/>
            <person name="Liu J."/>
            <person name="Shao H."/>
            <person name="Ye R."/>
            <person name="Li L."/>
            <person name="Wei W."/>
            <person name="Wang X."/>
            <person name="Wang C."/>
            <person name="Huo Q."/>
            <person name="Li W."/>
            <person name="Guo W."/>
            <person name="Chen H."/>
            <person name="Chen S."/>
            <person name="Zhou L."/>
            <person name="Zhou L."/>
            <person name="Ni X."/>
            <person name="Tian J."/>
            <person name="Zhou Y."/>
            <person name="Sheng Y."/>
            <person name="Liu T."/>
            <person name="Pan Y."/>
            <person name="Xia L."/>
            <person name="Li J."/>
            <person name="Zhao F."/>
            <person name="Cao W."/>
        </authorList>
    </citation>
    <scope>NUCLEOTIDE SEQUENCE</scope>
    <source>
        <strain evidence="2">Rmic-2018</strain>
        <tissue evidence="2">Larvae</tissue>
    </source>
</reference>
<dbReference type="Proteomes" id="UP000821866">
    <property type="component" value="Chromosome 1"/>
</dbReference>
<proteinExistence type="predicted"/>
<feature type="compositionally biased region" description="Polar residues" evidence="1">
    <location>
        <begin position="654"/>
        <end position="671"/>
    </location>
</feature>
<feature type="region of interest" description="Disordered" evidence="1">
    <location>
        <begin position="75"/>
        <end position="100"/>
    </location>
</feature>
<dbReference type="AlphaFoldDB" id="A0A9J6EWG8"/>
<feature type="region of interest" description="Disordered" evidence="1">
    <location>
        <begin position="244"/>
        <end position="271"/>
    </location>
</feature>
<feature type="region of interest" description="Disordered" evidence="1">
    <location>
        <begin position="1"/>
        <end position="21"/>
    </location>
</feature>
<keyword evidence="3" id="KW-1185">Reference proteome</keyword>
<feature type="compositionally biased region" description="Polar residues" evidence="1">
    <location>
        <begin position="244"/>
        <end position="257"/>
    </location>
</feature>
<protein>
    <submittedName>
        <fullName evidence="2">Uncharacterized protein</fullName>
    </submittedName>
</protein>
<sequence length="914" mass="99880">MTLPGRTGEIQQAGGQHSTADVPAQAVDFTTAKPNLSSATPDPMASTARAFQKPINPAFAGVNIAREGMLHPTTPFTVGNNATSLGYPTDQKNPGSQNLTSALPKALYNIDKQSAPVSLAHSPASTSKRQVPRERRGTLSILFGRSGSRSRQNGKSDNASGTLTPKSISSGAFRNLGLIARKISISRVPAAQQEHAAEDGSLANRSGTSGSPLNIVESSEEGPNVKPSRSGFIEAYRIVRPRNTCSKTAQDKSTSLNLEADNRPPPNDPIVSRDCVAGTISEDTRACSSAIVPYSGSRDTNIADLPASDPVSITISNHGSQTTWVSHEPVSARRTKRVDPRRYSPCHTQRKKLAEAGISQAKHGAERGSDTKENEAAAESREIHRKTSIHNREECDVVGNALATTTQDEAKTWRTHGTESVERKADSRERTPKDTSITRKKRKSSRNKNKHHLSNAPRHSLRLESIGSTPDNPEELQGVVPFPELQRKGSSAEPKTKAVKIHGFTALDAMPAEKGHQLVTPPGISLLSGAAITEIEHPADVVTTNARLAAPYSNASNEELTAVRIEKMVTLEKKTKHEVSSRSKSHEERQRLKAAVEIYPNNLLAKGRAKNEQKPAMTDSDGKDMQAKRQDFEGDAFRKVTKTHIEQSAKRPTSEASKLTEPSKQVSTVKNPQGGDFPPAQSAVPASRHQPPLRSTSAASKQCIVRRKSEASTQAARRKHSVVSFGVDVKEPPRETKEQLQLLPQTVVIQVWLNNSTLNSINCIFSQNMALAHLEEMAAKGSVKRRRPTIHRKSSLVYGPGRVSSLDIGDQKHAYVRVNRFVSSGRCSRGRFACLLIVAGSFCLWRNRCEAVAAGRRRPALYPILERLYSELLSVLSEELFFLGEEEFLRHWSCPFVSVCDGRVKLVFQPAWYW</sequence>
<name>A0A9J6EWG8_RHIMP</name>
<feature type="region of interest" description="Disordered" evidence="1">
    <location>
        <begin position="603"/>
        <end position="627"/>
    </location>
</feature>
<feature type="region of interest" description="Disordered" evidence="1">
    <location>
        <begin position="324"/>
        <end position="496"/>
    </location>
</feature>
<feature type="compositionally biased region" description="Basic and acidic residues" evidence="1">
    <location>
        <begin position="408"/>
        <end position="437"/>
    </location>
</feature>
<reference evidence="2" key="1">
    <citation type="journal article" date="2020" name="Cell">
        <title>Large-Scale Comparative Analyses of Tick Genomes Elucidate Their Genetic Diversity and Vector Capacities.</title>
        <authorList>
            <consortium name="Tick Genome and Microbiome Consortium (TIGMIC)"/>
            <person name="Jia N."/>
            <person name="Wang J."/>
            <person name="Shi W."/>
            <person name="Du L."/>
            <person name="Sun Y."/>
            <person name="Zhan W."/>
            <person name="Jiang J.F."/>
            <person name="Wang Q."/>
            <person name="Zhang B."/>
            <person name="Ji P."/>
            <person name="Bell-Sakyi L."/>
            <person name="Cui X.M."/>
            <person name="Yuan T.T."/>
            <person name="Jiang B.G."/>
            <person name="Yang W.F."/>
            <person name="Lam T.T."/>
            <person name="Chang Q.C."/>
            <person name="Ding S.J."/>
            <person name="Wang X.J."/>
            <person name="Zhu J.G."/>
            <person name="Ruan X.D."/>
            <person name="Zhao L."/>
            <person name="Wei J.T."/>
            <person name="Ye R.Z."/>
            <person name="Que T.C."/>
            <person name="Du C.H."/>
            <person name="Zhou Y.H."/>
            <person name="Cheng J.X."/>
            <person name="Dai P.F."/>
            <person name="Guo W.B."/>
            <person name="Han X.H."/>
            <person name="Huang E.J."/>
            <person name="Li L.F."/>
            <person name="Wei W."/>
            <person name="Gao Y.C."/>
            <person name="Liu J.Z."/>
            <person name="Shao H.Z."/>
            <person name="Wang X."/>
            <person name="Wang C.C."/>
            <person name="Yang T.C."/>
            <person name="Huo Q.B."/>
            <person name="Li W."/>
            <person name="Chen H.Y."/>
            <person name="Chen S.E."/>
            <person name="Zhou L.G."/>
            <person name="Ni X.B."/>
            <person name="Tian J.H."/>
            <person name="Sheng Y."/>
            <person name="Liu T."/>
            <person name="Pan Y.S."/>
            <person name="Xia L.Y."/>
            <person name="Li J."/>
            <person name="Zhao F."/>
            <person name="Cao W.C."/>
        </authorList>
    </citation>
    <scope>NUCLEOTIDE SEQUENCE</scope>
    <source>
        <strain evidence="2">Rmic-2018</strain>
    </source>
</reference>
<feature type="compositionally biased region" description="Polar residues" evidence="1">
    <location>
        <begin position="203"/>
        <end position="212"/>
    </location>
</feature>
<evidence type="ECO:0000256" key="1">
    <source>
        <dbReference type="SAM" id="MobiDB-lite"/>
    </source>
</evidence>
<feature type="compositionally biased region" description="Basic and acidic residues" evidence="1">
    <location>
        <begin position="643"/>
        <end position="653"/>
    </location>
</feature>
<feature type="compositionally biased region" description="Polar residues" evidence="1">
    <location>
        <begin position="147"/>
        <end position="167"/>
    </location>
</feature>